<evidence type="ECO:0000313" key="3">
    <source>
        <dbReference type="Proteomes" id="UP000266841"/>
    </source>
</evidence>
<protein>
    <submittedName>
        <fullName evidence="2">Uncharacterized protein</fullName>
    </submittedName>
</protein>
<organism evidence="2 3">
    <name type="scientific">Thalassiosira oceanica</name>
    <name type="common">Marine diatom</name>
    <dbReference type="NCBI Taxonomy" id="159749"/>
    <lineage>
        <taxon>Eukaryota</taxon>
        <taxon>Sar</taxon>
        <taxon>Stramenopiles</taxon>
        <taxon>Ochrophyta</taxon>
        <taxon>Bacillariophyta</taxon>
        <taxon>Coscinodiscophyceae</taxon>
        <taxon>Thalassiosirophycidae</taxon>
        <taxon>Thalassiosirales</taxon>
        <taxon>Thalassiosiraceae</taxon>
        <taxon>Thalassiosira</taxon>
    </lineage>
</organism>
<sequence length="388" mass="43601">MRRFNGQVRGTDSDLIKSPPVREPKPWKMKISSTVHRKSGRLLPNIAVGACFSSAKSQICAGVSLALIFYSILLHKLVATSTLSMPPYATSIFGLKQDSSYPIPEKYDCSINWLRLPKTASSSIFNVFISPLTEEQDLFQNTEIGPNACITHVGGCAELSDKWNALGTPETLGEVPPFGVELGSKAYSLKMTNPRCFPKGNNVVKSSSATNSRRIGSFFIWLDTTEEASGVQHVPRASGQTAEQRTIRDKIWSRETRPGDEVQLPWKAVNNTYVQFLDPDTKSLEKALYNLERYIVVGLQSDMTETMSRWANLTLRSCQDHPGFNTIEKLLNEALQEELSEIRARSSEIDKYPDYRSFHKELRDLIEEFTSGDQVIYSRAQEIFKKNA</sequence>
<name>K0T886_THAOC</name>
<keyword evidence="3" id="KW-1185">Reference proteome</keyword>
<dbReference type="Gene3D" id="3.40.50.300">
    <property type="entry name" value="P-loop containing nucleotide triphosphate hydrolases"/>
    <property type="match status" value="1"/>
</dbReference>
<reference evidence="2 3" key="1">
    <citation type="journal article" date="2012" name="Genome Biol.">
        <title>Genome and low-iron response of an oceanic diatom adapted to chronic iron limitation.</title>
        <authorList>
            <person name="Lommer M."/>
            <person name="Specht M."/>
            <person name="Roy A.S."/>
            <person name="Kraemer L."/>
            <person name="Andreson R."/>
            <person name="Gutowska M.A."/>
            <person name="Wolf J."/>
            <person name="Bergner S.V."/>
            <person name="Schilhabel M.B."/>
            <person name="Klostermeier U.C."/>
            <person name="Beiko R.G."/>
            <person name="Rosenstiel P."/>
            <person name="Hippler M."/>
            <person name="Laroche J."/>
        </authorList>
    </citation>
    <scope>NUCLEOTIDE SEQUENCE [LARGE SCALE GENOMIC DNA]</scope>
    <source>
        <strain evidence="2 3">CCMP1005</strain>
    </source>
</reference>
<dbReference type="EMBL" id="AGNL01004604">
    <property type="protein sequence ID" value="EJK73314.1"/>
    <property type="molecule type" value="Genomic_DNA"/>
</dbReference>
<feature type="compositionally biased region" description="Basic and acidic residues" evidence="1">
    <location>
        <begin position="11"/>
        <end position="24"/>
    </location>
</feature>
<evidence type="ECO:0000313" key="2">
    <source>
        <dbReference type="EMBL" id="EJK73314.1"/>
    </source>
</evidence>
<gene>
    <name evidence="2" type="ORF">THAOC_05068</name>
</gene>
<dbReference type="AlphaFoldDB" id="K0T886"/>
<dbReference type="OrthoDB" id="56611at2759"/>
<feature type="region of interest" description="Disordered" evidence="1">
    <location>
        <begin position="1"/>
        <end position="24"/>
    </location>
</feature>
<dbReference type="Proteomes" id="UP000266841">
    <property type="component" value="Unassembled WGS sequence"/>
</dbReference>
<comment type="caution">
    <text evidence="2">The sequence shown here is derived from an EMBL/GenBank/DDBJ whole genome shotgun (WGS) entry which is preliminary data.</text>
</comment>
<dbReference type="eggNOG" id="ENOG502QZ7A">
    <property type="taxonomic scope" value="Eukaryota"/>
</dbReference>
<accession>K0T886</accession>
<proteinExistence type="predicted"/>
<evidence type="ECO:0000256" key="1">
    <source>
        <dbReference type="SAM" id="MobiDB-lite"/>
    </source>
</evidence>
<dbReference type="InterPro" id="IPR027417">
    <property type="entry name" value="P-loop_NTPase"/>
</dbReference>